<evidence type="ECO:0000313" key="1">
    <source>
        <dbReference type="EMBL" id="KAK7402598.1"/>
    </source>
</evidence>
<comment type="caution">
    <text evidence="1">The sequence shown here is derived from an EMBL/GenBank/DDBJ whole genome shotgun (WGS) entry which is preliminary data.</text>
</comment>
<gene>
    <name evidence="1" type="ORF">QQX98_011639</name>
</gene>
<proteinExistence type="predicted"/>
<name>A0ABR1GL40_9HYPO</name>
<dbReference type="PANTHER" id="PTHR41390:SF1">
    <property type="entry name" value="NADH-UBIQUINONE OXIDOREDUCTASE 213 KDA SUBUNIT"/>
    <property type="match status" value="1"/>
</dbReference>
<sequence>MADSSSRDPQGTLARRRTSPRGIFAPEMVDLVVPPLKFGGYAGTVGVLAGVGGAIFREGNPVVWGAVSGFQWFTLGTSYFFTRSIIFKAWGGEEQVTLADKTKASAMAGTVAGATGGLIRGPSNIIPAMIFWTAVGAGGQMYANRVATREPKVKDENDSWFRSKWSPLKKLTDEEYIDLMSEKILRVEADIALVDDRIAELRVVEKAEKLASQDNSSS</sequence>
<keyword evidence="2" id="KW-1185">Reference proteome</keyword>
<accession>A0ABR1GL40</accession>
<protein>
    <submittedName>
        <fullName evidence="1">Uncharacterized protein</fullName>
    </submittedName>
</protein>
<dbReference type="EMBL" id="JAZAVJ010000293">
    <property type="protein sequence ID" value="KAK7402598.1"/>
    <property type="molecule type" value="Genomic_DNA"/>
</dbReference>
<reference evidence="1 2" key="1">
    <citation type="journal article" date="2025" name="Microbiol. Resour. Announc.">
        <title>Draft genome sequences for Neonectria magnoliae and Neonectria punicea, canker pathogens of Liriodendron tulipifera and Acer saccharum in West Virginia.</title>
        <authorList>
            <person name="Petronek H.M."/>
            <person name="Kasson M.T."/>
            <person name="Metheny A.M."/>
            <person name="Stauder C.M."/>
            <person name="Lovett B."/>
            <person name="Lynch S.C."/>
            <person name="Garnas J.R."/>
            <person name="Kasson L.R."/>
            <person name="Stajich J.E."/>
        </authorList>
    </citation>
    <scope>NUCLEOTIDE SEQUENCE [LARGE SCALE GENOMIC DNA]</scope>
    <source>
        <strain evidence="1 2">NRRL 64653</strain>
    </source>
</reference>
<dbReference type="Proteomes" id="UP001498476">
    <property type="component" value="Unassembled WGS sequence"/>
</dbReference>
<organism evidence="1 2">
    <name type="scientific">Neonectria punicea</name>
    <dbReference type="NCBI Taxonomy" id="979145"/>
    <lineage>
        <taxon>Eukaryota</taxon>
        <taxon>Fungi</taxon>
        <taxon>Dikarya</taxon>
        <taxon>Ascomycota</taxon>
        <taxon>Pezizomycotina</taxon>
        <taxon>Sordariomycetes</taxon>
        <taxon>Hypocreomycetidae</taxon>
        <taxon>Hypocreales</taxon>
        <taxon>Nectriaceae</taxon>
        <taxon>Neonectria</taxon>
    </lineage>
</organism>
<dbReference type="PANTHER" id="PTHR41390">
    <property type="entry name" value="CHROMOSOME 7, WHOLE GENOME SHOTGUN SEQUENCE"/>
    <property type="match status" value="1"/>
</dbReference>
<evidence type="ECO:0000313" key="2">
    <source>
        <dbReference type="Proteomes" id="UP001498476"/>
    </source>
</evidence>